<dbReference type="PhylomeDB" id="A7SFE3"/>
<protein>
    <submittedName>
        <fullName evidence="2">Uncharacterized protein</fullName>
    </submittedName>
</protein>
<dbReference type="InParanoid" id="A7SFE3"/>
<gene>
    <name evidence="2" type="ORF">NEMVEDRAFT_v1g211433</name>
</gene>
<feature type="region of interest" description="Disordered" evidence="1">
    <location>
        <begin position="415"/>
        <end position="435"/>
    </location>
</feature>
<dbReference type="EMBL" id="DS469644">
    <property type="protein sequence ID" value="EDO37540.1"/>
    <property type="molecule type" value="Genomic_DNA"/>
</dbReference>
<feature type="region of interest" description="Disordered" evidence="1">
    <location>
        <begin position="168"/>
        <end position="199"/>
    </location>
</feature>
<feature type="compositionally biased region" description="Basic and acidic residues" evidence="1">
    <location>
        <begin position="95"/>
        <end position="107"/>
    </location>
</feature>
<sequence>MDKSVPARDTLSSTQDLTEWTRVYQQETLYRQHKTSRTGQECTNKRQTLPSTQDLTDWARVYQQETKLYRQHKTSRTGQEFTSKRQDSIVNTRPHGLDKSVPTRDKTLSSTQDLTEWTRVYQQETDSIVNTRPHGLDKSVPARDKTLSSTQDLTDWARVYQQETRLYRQHKTSRTGQECTSKRQDSIVNTRPHGMDKSVPTRDRLYRQHKTSRTGQEFTSKRQTLSSTQDLTEWTRVYQQETDSIVNTIPHGMDKSLPARDRLYRQHKTSRNGQECTNKRQTLSSTQDLTDWARVYQQETRLYRQHKTSRTGQEFTSKRQDSTVNKDLTDGQETRALLSTQDLTDWARVYQPETDSTVNTRPHGMDKSLPARDRLYRQHNTSRNGQEFTSKRQTLPSTQDLTDWTRVYQQETDSIDNTRPHGLDKSLPTRDKTLPTTQDLTDWARVYQQETDSTVNTIPHGMDKSLPARDRLYRQHKTSRTGQECTNKRQTLSSTQDLTDWARVYQQETIDSTVNTRPHGMDKSLPARDNRLYRQQRPHGRECTSKRQTLSSTDDTIVPMVSIHPELRATTVKTSE</sequence>
<dbReference type="OMA" id="LYRQHKT"/>
<evidence type="ECO:0000313" key="3">
    <source>
        <dbReference type="Proteomes" id="UP000001593"/>
    </source>
</evidence>
<dbReference type="AlphaFoldDB" id="A7SFE3"/>
<organism evidence="2 3">
    <name type="scientific">Nematostella vectensis</name>
    <name type="common">Starlet sea anemone</name>
    <dbReference type="NCBI Taxonomy" id="45351"/>
    <lineage>
        <taxon>Eukaryota</taxon>
        <taxon>Metazoa</taxon>
        <taxon>Cnidaria</taxon>
        <taxon>Anthozoa</taxon>
        <taxon>Hexacorallia</taxon>
        <taxon>Actiniaria</taxon>
        <taxon>Edwardsiidae</taxon>
        <taxon>Nematostella</taxon>
    </lineage>
</organism>
<feature type="compositionally biased region" description="Basic and acidic residues" evidence="1">
    <location>
        <begin position="416"/>
        <end position="433"/>
    </location>
</feature>
<dbReference type="HOGENOM" id="CLU_473531_0_0_1"/>
<keyword evidence="3" id="KW-1185">Reference proteome</keyword>
<evidence type="ECO:0000313" key="2">
    <source>
        <dbReference type="EMBL" id="EDO37540.1"/>
    </source>
</evidence>
<reference evidence="2 3" key="1">
    <citation type="journal article" date="2007" name="Science">
        <title>Sea anemone genome reveals ancestral eumetazoan gene repertoire and genomic organization.</title>
        <authorList>
            <person name="Putnam N.H."/>
            <person name="Srivastava M."/>
            <person name="Hellsten U."/>
            <person name="Dirks B."/>
            <person name="Chapman J."/>
            <person name="Salamov A."/>
            <person name="Terry A."/>
            <person name="Shapiro H."/>
            <person name="Lindquist E."/>
            <person name="Kapitonov V.V."/>
            <person name="Jurka J."/>
            <person name="Genikhovich G."/>
            <person name="Grigoriev I.V."/>
            <person name="Lucas S.M."/>
            <person name="Steele R.E."/>
            <person name="Finnerty J.R."/>
            <person name="Technau U."/>
            <person name="Martindale M.Q."/>
            <person name="Rokhsar D.S."/>
        </authorList>
    </citation>
    <scope>NUCLEOTIDE SEQUENCE [LARGE SCALE GENOMIC DNA]</scope>
    <source>
        <strain evidence="3">CH2 X CH6</strain>
    </source>
</reference>
<accession>A7SFE3</accession>
<feature type="region of interest" description="Disordered" evidence="1">
    <location>
        <begin position="305"/>
        <end position="333"/>
    </location>
</feature>
<dbReference type="Proteomes" id="UP000001593">
    <property type="component" value="Unassembled WGS sequence"/>
</dbReference>
<feature type="region of interest" description="Disordered" evidence="1">
    <location>
        <begin position="91"/>
        <end position="110"/>
    </location>
</feature>
<proteinExistence type="predicted"/>
<name>A7SFE3_NEMVE</name>
<evidence type="ECO:0000256" key="1">
    <source>
        <dbReference type="SAM" id="MobiDB-lite"/>
    </source>
</evidence>